<dbReference type="PANTHER" id="PTHR13322:SF2">
    <property type="entry name" value="INTEGRATOR COMPLEX SUBUNIT 7"/>
    <property type="match status" value="1"/>
</dbReference>
<dbReference type="Pfam" id="PF24436">
    <property type="entry name" value="INTS7_N"/>
    <property type="match status" value="1"/>
</dbReference>
<dbReference type="Proteomes" id="UP000250321">
    <property type="component" value="Unassembled WGS sequence"/>
</dbReference>
<dbReference type="InterPro" id="IPR033060">
    <property type="entry name" value="INTS7"/>
</dbReference>
<dbReference type="STRING" id="2094558.A0A314Z8F6"/>
<dbReference type="Pfam" id="PF22966">
    <property type="entry name" value="INTS7_C_plants"/>
    <property type="match status" value="1"/>
</dbReference>
<dbReference type="SUPFAM" id="SSF48371">
    <property type="entry name" value="ARM repeat"/>
    <property type="match status" value="1"/>
</dbReference>
<dbReference type="OrthoDB" id="1921953at2759"/>
<feature type="domain" description="Integrator complex subunit 7 N-terminal" evidence="3">
    <location>
        <begin position="15"/>
        <end position="469"/>
    </location>
</feature>
<keyword evidence="5" id="KW-1185">Reference proteome</keyword>
<comment type="similarity">
    <text evidence="1">Belongs to the Integrator subunit 7 family.</text>
</comment>
<evidence type="ECO:0000313" key="4">
    <source>
        <dbReference type="EMBL" id="PQQ14357.1"/>
    </source>
</evidence>
<evidence type="ECO:0000259" key="2">
    <source>
        <dbReference type="Pfam" id="PF22966"/>
    </source>
</evidence>
<dbReference type="GO" id="GO:0032039">
    <property type="term" value="C:integrator complex"/>
    <property type="evidence" value="ECO:0007669"/>
    <property type="project" value="InterPro"/>
</dbReference>
<evidence type="ECO:0000259" key="3">
    <source>
        <dbReference type="Pfam" id="PF24436"/>
    </source>
</evidence>
<evidence type="ECO:0008006" key="6">
    <source>
        <dbReference type="Google" id="ProtNLM"/>
    </source>
</evidence>
<dbReference type="PANTHER" id="PTHR13322">
    <property type="entry name" value="C1ORF73 PROTEIN"/>
    <property type="match status" value="1"/>
</dbReference>
<gene>
    <name evidence="4" type="ORF">Pyn_38973</name>
</gene>
<dbReference type="InterPro" id="IPR056516">
    <property type="entry name" value="INTS7_N"/>
</dbReference>
<protein>
    <recommendedName>
        <fullName evidence="6">Integrator complex subunit 7</fullName>
    </recommendedName>
</protein>
<dbReference type="AlphaFoldDB" id="A0A314Z8F6"/>
<comment type="caution">
    <text evidence="4">The sequence shown here is derived from an EMBL/GenBank/DDBJ whole genome shotgun (WGS) entry which is preliminary data.</text>
</comment>
<sequence length="1166" mass="131401">MERNSAACVMEWSIELEKALRSKKPGRSLEGISEISPRLQQLSEEPDPSPAVYHLFDLIPGEDKLFSNAIILRLANAFEFGDKHTRVCIVKAFLFEYRKRNKRKEYKGVLCETRVHMWAELLRRVKVVFDNEDVEDRALALGLFGCWAHFGKQSASMRYLVLSSMVSSHVLEVQAALFAAGCFAELSDDFACVVLEMLLHMMSSPETLPAIRLAGARLFAKLGCSQSLANYAYKASLKLLLEFSDEYYQVAMLVSLSKLASKSTILISQQVDLLLLFLSHEKTLHLRATAVRCLLFIFSQGMCHVPVNGYLVKTLLSILDEPQIPTSMLCEVLQTLRKIILFMPPNLPSDVLESSKLLSIAENASQSPIMIESLLAISVLVDMSRRLKGSTGMGSLVRCSSLQPSQVILLIIDQITILVKPILDLCQADSVEFQQVNCLFNLLFLVIREYPDLHVLVLDQIFVLVKSLLYMDDNLVATIETDAFVHHSVDLKGEKSRIVRSKLLFKVYRFLVTFLENLTEAGAISTEVFDKVKLLVELVCQSNLFECYTYTLYSLLLRCQNIWGNMGNESEGSRNPDKNSGISLDNYSMKHELRTIKCAKRMLAEKNNWPAYKVGVYAACQGDWLTTTFIFKQLVLKVRSNSCSCWVKSLVQFADSERKLELLLLLKQGLETHKLHLTPSNNDLGCQDAASNIKEHIYSKELAAAYNGLCSSLETLKVGDVKTGHTFFFQHWFLSLRLKVIRAVVDIVKILGNIPFDQDNTTNTVKVENISLQKITQISLQLKRLAGEFDLVTTSFIDMDNKSSKIISELAMSCSLLAFCTGFALYIPSLTKPISNSGLGILERDLDAMLVQNLVGRLGNTNHETSRNLCLLLEPGRNPMDCFHMQSRTQACKIGSKARDILSVCNYAVSGIAGLKCKADRVHKEEGLSQLPKDGLKLLYDILMKWMQIPFRTPTYFFKFRPCRGPELFAVNETRNADEIYVSPGFNLSLNLCLQLRNVAPDIPVRFKNVYCMLYSSISFQEPTESGVNNQQKQGSYQACETDDMVEMNEKLMQYSTECSTKKSNKRRRGNNDSEFVNSFLRFELNERGQGFSNCLLDVSAFPVGSYRIKWHSCCIDSQGTCWTLPHLNLGPCKARTDNVQFILHLDFGSLTMALLFTNNAHANMA</sequence>
<dbReference type="InterPro" id="IPR016024">
    <property type="entry name" value="ARM-type_fold"/>
</dbReference>
<evidence type="ECO:0000313" key="5">
    <source>
        <dbReference type="Proteomes" id="UP000250321"/>
    </source>
</evidence>
<organism evidence="4 5">
    <name type="scientific">Prunus yedoensis var. nudiflora</name>
    <dbReference type="NCBI Taxonomy" id="2094558"/>
    <lineage>
        <taxon>Eukaryota</taxon>
        <taxon>Viridiplantae</taxon>
        <taxon>Streptophyta</taxon>
        <taxon>Embryophyta</taxon>
        <taxon>Tracheophyta</taxon>
        <taxon>Spermatophyta</taxon>
        <taxon>Magnoliopsida</taxon>
        <taxon>eudicotyledons</taxon>
        <taxon>Gunneridae</taxon>
        <taxon>Pentapetalae</taxon>
        <taxon>rosids</taxon>
        <taxon>fabids</taxon>
        <taxon>Rosales</taxon>
        <taxon>Rosaceae</taxon>
        <taxon>Amygdaloideae</taxon>
        <taxon>Amygdaleae</taxon>
        <taxon>Prunus</taxon>
    </lineage>
</organism>
<dbReference type="InterPro" id="IPR055195">
    <property type="entry name" value="INTS7_C_plant"/>
</dbReference>
<name>A0A314Z8F6_PRUYE</name>
<accession>A0A314Z8F6</accession>
<reference evidence="4 5" key="1">
    <citation type="submission" date="2018-02" db="EMBL/GenBank/DDBJ databases">
        <title>Draft genome of wild Prunus yedoensis var. nudiflora.</title>
        <authorList>
            <person name="Baek S."/>
            <person name="Kim J.-H."/>
            <person name="Choi K."/>
            <person name="Kim G.-B."/>
            <person name="Cho A."/>
            <person name="Jang H."/>
            <person name="Shin C.-H."/>
            <person name="Yu H.-J."/>
            <person name="Mun J.-H."/>
        </authorList>
    </citation>
    <scope>NUCLEOTIDE SEQUENCE [LARGE SCALE GENOMIC DNA]</scope>
    <source>
        <strain evidence="5">cv. Jeju island</strain>
        <tissue evidence="4">Leaf</tissue>
    </source>
</reference>
<dbReference type="GO" id="GO:0034472">
    <property type="term" value="P:snRNA 3'-end processing"/>
    <property type="evidence" value="ECO:0007669"/>
    <property type="project" value="TreeGrafter"/>
</dbReference>
<evidence type="ECO:0000256" key="1">
    <source>
        <dbReference type="ARBA" id="ARBA00008565"/>
    </source>
</evidence>
<dbReference type="EMBL" id="PJQY01000261">
    <property type="protein sequence ID" value="PQQ14357.1"/>
    <property type="molecule type" value="Genomic_DNA"/>
</dbReference>
<feature type="domain" description="Integrator complex subunit 7-like C-terminal" evidence="2">
    <location>
        <begin position="966"/>
        <end position="1132"/>
    </location>
</feature>
<proteinExistence type="inferred from homology"/>